<dbReference type="AlphaFoldDB" id="A0A3M0JT63"/>
<dbReference type="STRING" id="333673.A0A3M0JT63"/>
<evidence type="ECO:0000313" key="5">
    <source>
        <dbReference type="Proteomes" id="UP000269221"/>
    </source>
</evidence>
<dbReference type="SUPFAM" id="SSF56672">
    <property type="entry name" value="DNA/RNA polymerases"/>
    <property type="match status" value="1"/>
</dbReference>
<dbReference type="InterPro" id="IPR051320">
    <property type="entry name" value="Viral_Replic_Matur_Polypro"/>
</dbReference>
<dbReference type="InterPro" id="IPR043502">
    <property type="entry name" value="DNA/RNA_pol_sf"/>
</dbReference>
<dbReference type="Proteomes" id="UP000269221">
    <property type="component" value="Unassembled WGS sequence"/>
</dbReference>
<dbReference type="Gene3D" id="3.10.10.10">
    <property type="entry name" value="HIV Type 1 Reverse Transcriptase, subunit A, domain 1"/>
    <property type="match status" value="1"/>
</dbReference>
<evidence type="ECO:0000256" key="2">
    <source>
        <dbReference type="ARBA" id="ARBA00012180"/>
    </source>
</evidence>
<keyword evidence="5" id="KW-1185">Reference proteome</keyword>
<dbReference type="EC" id="3.1.26.4" evidence="2"/>
<dbReference type="Gene3D" id="2.40.70.10">
    <property type="entry name" value="Acid Proteases"/>
    <property type="match status" value="1"/>
</dbReference>
<dbReference type="InterPro" id="IPR043128">
    <property type="entry name" value="Rev_trsase/Diguanyl_cyclase"/>
</dbReference>
<comment type="caution">
    <text evidence="4">The sequence shown here is derived from an EMBL/GenBank/DDBJ whole genome shotgun (WGS) entry which is preliminary data.</text>
</comment>
<dbReference type="PROSITE" id="PS50878">
    <property type="entry name" value="RT_POL"/>
    <property type="match status" value="1"/>
</dbReference>
<proteinExistence type="inferred from homology"/>
<accession>A0A3M0JT63</accession>
<dbReference type="InterPro" id="IPR021109">
    <property type="entry name" value="Peptidase_aspartic_dom_sf"/>
</dbReference>
<gene>
    <name evidence="4" type="ORF">DUI87_19336</name>
</gene>
<organism evidence="4 5">
    <name type="scientific">Hirundo rustica rustica</name>
    <dbReference type="NCBI Taxonomy" id="333673"/>
    <lineage>
        <taxon>Eukaryota</taxon>
        <taxon>Metazoa</taxon>
        <taxon>Chordata</taxon>
        <taxon>Craniata</taxon>
        <taxon>Vertebrata</taxon>
        <taxon>Euteleostomi</taxon>
        <taxon>Archelosauria</taxon>
        <taxon>Archosauria</taxon>
        <taxon>Dinosauria</taxon>
        <taxon>Saurischia</taxon>
        <taxon>Theropoda</taxon>
        <taxon>Coelurosauria</taxon>
        <taxon>Aves</taxon>
        <taxon>Neognathae</taxon>
        <taxon>Neoaves</taxon>
        <taxon>Telluraves</taxon>
        <taxon>Australaves</taxon>
        <taxon>Passeriformes</taxon>
        <taxon>Sylvioidea</taxon>
        <taxon>Hirundinidae</taxon>
        <taxon>Hirundo</taxon>
    </lineage>
</organism>
<dbReference type="Gene3D" id="3.30.70.270">
    <property type="match status" value="2"/>
</dbReference>
<dbReference type="GO" id="GO:0004523">
    <property type="term" value="F:RNA-DNA hybrid ribonuclease activity"/>
    <property type="evidence" value="ECO:0007669"/>
    <property type="project" value="UniProtKB-EC"/>
</dbReference>
<dbReference type="PANTHER" id="PTHR33064">
    <property type="entry name" value="POL PROTEIN"/>
    <property type="match status" value="1"/>
</dbReference>
<dbReference type="EMBL" id="QRBI01000127">
    <property type="protein sequence ID" value="RMC03999.1"/>
    <property type="molecule type" value="Genomic_DNA"/>
</dbReference>
<evidence type="ECO:0000313" key="4">
    <source>
        <dbReference type="EMBL" id="RMC03999.1"/>
    </source>
</evidence>
<comment type="similarity">
    <text evidence="1">Belongs to the beta type-B retroviral polymerase family. HERV class-II K(HML-2) pol subfamily.</text>
</comment>
<sequence length="430" mass="48774">MTIGKKTCEVMGAEGKPFKALVITSVEVKGNSRQAIADLIYLPDLDTNLLGRDLQVQLGIGVIPEEGRMQVKILKLTAKDLEEINPGVWAEGGKSGLLNIPPIKVEIQAGNSPVRVKQYPISPEGRKGLTPIIDQLLREAILEPCMSPHNTPILAVKKAEGKYRLVQDLQEFNKRTVTRHPVVPNPYTLLSRIPSEHAWFTIIDLKDAFWACPLAKECRDWFAFEWEHPESKRKQQLRWTRLPQGFTESPNLFGQALEKLLEQFVLRRQVKMLQYVDDLLISGKIKPNVTTTSIQLLNFLGEKGLRVSKKKLQFVEQEVTYLGHLIGKGYKKLSPESIAGIQAIPAPKTKKDLRKLLGLFGYCRLWLDQYTQSVRFLYNKLVNTEPVVWTEEDENQLKDLKYKLSTAPVLSLPDLRKAFDLFVNVEEGVA</sequence>
<reference evidence="4 5" key="1">
    <citation type="submission" date="2018-07" db="EMBL/GenBank/DDBJ databases">
        <title>A high quality draft genome assembly of the barn swallow (H. rustica rustica).</title>
        <authorList>
            <person name="Formenti G."/>
            <person name="Chiara M."/>
            <person name="Poveda L."/>
            <person name="Francoijs K.-J."/>
            <person name="Bonisoli-Alquati A."/>
            <person name="Canova L."/>
            <person name="Gianfranceschi L."/>
            <person name="Horner D.S."/>
            <person name="Saino N."/>
        </authorList>
    </citation>
    <scope>NUCLEOTIDE SEQUENCE [LARGE SCALE GENOMIC DNA]</scope>
    <source>
        <strain evidence="4">Chelidonia</strain>
        <tissue evidence="4">Blood</tissue>
    </source>
</reference>
<feature type="domain" description="Reverse transcriptase" evidence="3">
    <location>
        <begin position="137"/>
        <end position="326"/>
    </location>
</feature>
<evidence type="ECO:0000256" key="1">
    <source>
        <dbReference type="ARBA" id="ARBA00010879"/>
    </source>
</evidence>
<dbReference type="Pfam" id="PF00078">
    <property type="entry name" value="RVT_1"/>
    <property type="match status" value="1"/>
</dbReference>
<protein>
    <recommendedName>
        <fullName evidence="2">ribonuclease H</fullName>
        <ecNumber evidence="2">3.1.26.4</ecNumber>
    </recommendedName>
</protein>
<dbReference type="InterPro" id="IPR000477">
    <property type="entry name" value="RT_dom"/>
</dbReference>
<name>A0A3M0JT63_HIRRU</name>
<evidence type="ECO:0000259" key="3">
    <source>
        <dbReference type="PROSITE" id="PS50878"/>
    </source>
</evidence>
<dbReference type="PANTHER" id="PTHR33064:SF37">
    <property type="entry name" value="RIBONUCLEASE H"/>
    <property type="match status" value="1"/>
</dbReference>
<dbReference type="OrthoDB" id="9950135at2759"/>